<evidence type="ECO:0000256" key="1">
    <source>
        <dbReference type="SAM" id="SignalP"/>
    </source>
</evidence>
<proteinExistence type="predicted"/>
<dbReference type="GO" id="GO:0009055">
    <property type="term" value="F:electron transfer activity"/>
    <property type="evidence" value="ECO:0007669"/>
    <property type="project" value="InterPro"/>
</dbReference>
<dbReference type="InterPro" id="IPR002321">
    <property type="entry name" value="Cyt_c_II"/>
</dbReference>
<evidence type="ECO:0000313" key="4">
    <source>
        <dbReference type="Proteomes" id="UP000253740"/>
    </source>
</evidence>
<dbReference type="GO" id="GO:0022900">
    <property type="term" value="P:electron transport chain"/>
    <property type="evidence" value="ECO:0007669"/>
    <property type="project" value="InterPro"/>
</dbReference>
<reference evidence="2" key="1">
    <citation type="submission" date="2015-03" db="EMBL/GenBank/DDBJ databases">
        <title>Draft genome sequence of Mizugakiibacter sediminis skMP5.</title>
        <authorList>
            <person name="Watanabe T."/>
            <person name="Kojima H."/>
            <person name="Fukui M."/>
        </authorList>
    </citation>
    <scope>NUCLEOTIDE SEQUENCE</scope>
    <source>
        <strain evidence="2">SkMP5</strain>
    </source>
</reference>
<dbReference type="Proteomes" id="UP000253740">
    <property type="component" value="Unassembled WGS sequence"/>
</dbReference>
<dbReference type="EMBL" id="DF952378">
    <property type="protein sequence ID" value="GAN44257.1"/>
    <property type="molecule type" value="Genomic_DNA"/>
</dbReference>
<dbReference type="RefSeq" id="WP_148667802.1">
    <property type="nucleotide sequence ID" value="NZ_DF970161.1"/>
</dbReference>
<dbReference type="PROSITE" id="PS51009">
    <property type="entry name" value="CYTCII"/>
    <property type="match status" value="1"/>
</dbReference>
<dbReference type="STRING" id="1475481.GCA_000953855_00764"/>
<evidence type="ECO:0000313" key="3">
    <source>
        <dbReference type="EMBL" id="GAP65462.1"/>
    </source>
</evidence>
<accession>A0A0K8QLZ7</accession>
<evidence type="ECO:0000313" key="2">
    <source>
        <dbReference type="EMBL" id="GAN44257.1"/>
    </source>
</evidence>
<dbReference type="GO" id="GO:0020037">
    <property type="term" value="F:heme binding"/>
    <property type="evidence" value="ECO:0007669"/>
    <property type="project" value="InterPro"/>
</dbReference>
<dbReference type="HOGENOM" id="CLU_151367_0_0_6"/>
<reference evidence="3" key="2">
    <citation type="submission" date="2015-08" db="EMBL/GenBank/DDBJ databases">
        <title>Complete DNA Sequence of Pseudomonas syringae pv. actinidiae, the Causal Agent of Kiwifruit Canker Disease.</title>
        <authorList>
            <person name="Rikkerink E.H.A."/>
            <person name="Fineran P.C."/>
        </authorList>
    </citation>
    <scope>NUCLEOTIDE SEQUENCE</scope>
    <source>
        <strain evidence="3">SkMP5</strain>
    </source>
</reference>
<dbReference type="OrthoDB" id="5984407at2"/>
<keyword evidence="4" id="KW-1185">Reference proteome</keyword>
<dbReference type="Gene3D" id="1.20.120.10">
    <property type="entry name" value="Cytochrome c/b562"/>
    <property type="match status" value="1"/>
</dbReference>
<dbReference type="InterPro" id="IPR010980">
    <property type="entry name" value="Cyt_c/b562"/>
</dbReference>
<gene>
    <name evidence="2" type="ORF">MBSD_0781</name>
    <name evidence="3" type="ORF">MBSD_n0752</name>
</gene>
<feature type="chain" id="PRO_5007414588" evidence="1">
    <location>
        <begin position="18"/>
        <end position="130"/>
    </location>
</feature>
<name>A0A0K8QLZ7_9GAMM</name>
<protein>
    <submittedName>
        <fullName evidence="3">Cytochrome C</fullName>
    </submittedName>
</protein>
<dbReference type="SUPFAM" id="SSF47175">
    <property type="entry name" value="Cytochromes"/>
    <property type="match status" value="1"/>
</dbReference>
<keyword evidence="1" id="KW-0732">Signal</keyword>
<dbReference type="GO" id="GO:0005506">
    <property type="term" value="F:iron ion binding"/>
    <property type="evidence" value="ECO:0007669"/>
    <property type="project" value="InterPro"/>
</dbReference>
<dbReference type="AlphaFoldDB" id="A0A0K8QLZ7"/>
<dbReference type="EMBL" id="DF970161">
    <property type="protein sequence ID" value="GAP65462.1"/>
    <property type="molecule type" value="Genomic_DNA"/>
</dbReference>
<feature type="signal peptide" evidence="1">
    <location>
        <begin position="1"/>
        <end position="17"/>
    </location>
</feature>
<sequence>MRMLFLFALGLAIGAFAAVTVADGLRRRDAYPRGVMNVMAHHLGRLQAALRAGQCPAAATAHALARLDAVSAEIDDAFPDPMRHDTQFRSYAGRLHEALAPAANAADCTTLAPRVARVADACDACHRDYR</sequence>
<organism evidence="3">
    <name type="scientific">Mizugakiibacter sediminis</name>
    <dbReference type="NCBI Taxonomy" id="1475481"/>
    <lineage>
        <taxon>Bacteria</taxon>
        <taxon>Pseudomonadati</taxon>
        <taxon>Pseudomonadota</taxon>
        <taxon>Gammaproteobacteria</taxon>
        <taxon>Lysobacterales</taxon>
        <taxon>Rhodanobacteraceae</taxon>
        <taxon>Mizugakiibacter</taxon>
    </lineage>
</organism>